<feature type="signal peptide" evidence="1">
    <location>
        <begin position="1"/>
        <end position="27"/>
    </location>
</feature>
<keyword evidence="3" id="KW-1185">Reference proteome</keyword>
<name>B8C4B9_THAPS</name>
<dbReference type="NCBIfam" id="TIGR04312">
    <property type="entry name" value="choice_anch_B"/>
    <property type="match status" value="1"/>
</dbReference>
<reference evidence="2 3" key="2">
    <citation type="journal article" date="2008" name="Nature">
        <title>The Phaeodactylum genome reveals the evolutionary history of diatom genomes.</title>
        <authorList>
            <person name="Bowler C."/>
            <person name="Allen A.E."/>
            <person name="Badger J.H."/>
            <person name="Grimwood J."/>
            <person name="Jabbari K."/>
            <person name="Kuo A."/>
            <person name="Maheswari U."/>
            <person name="Martens C."/>
            <person name="Maumus F."/>
            <person name="Otillar R.P."/>
            <person name="Rayko E."/>
            <person name="Salamov A."/>
            <person name="Vandepoele K."/>
            <person name="Beszteri B."/>
            <person name="Gruber A."/>
            <person name="Heijde M."/>
            <person name="Katinka M."/>
            <person name="Mock T."/>
            <person name="Valentin K."/>
            <person name="Verret F."/>
            <person name="Berges J.A."/>
            <person name="Brownlee C."/>
            <person name="Cadoret J.P."/>
            <person name="Chiovitti A."/>
            <person name="Choi C.J."/>
            <person name="Coesel S."/>
            <person name="De Martino A."/>
            <person name="Detter J.C."/>
            <person name="Durkin C."/>
            <person name="Falciatore A."/>
            <person name="Fournet J."/>
            <person name="Haruta M."/>
            <person name="Huysman M.J."/>
            <person name="Jenkins B.D."/>
            <person name="Jiroutova K."/>
            <person name="Jorgensen R.E."/>
            <person name="Joubert Y."/>
            <person name="Kaplan A."/>
            <person name="Kroger N."/>
            <person name="Kroth P.G."/>
            <person name="La Roche J."/>
            <person name="Lindquist E."/>
            <person name="Lommer M."/>
            <person name="Martin-Jezequel V."/>
            <person name="Lopez P.J."/>
            <person name="Lucas S."/>
            <person name="Mangogna M."/>
            <person name="McGinnis K."/>
            <person name="Medlin L.K."/>
            <person name="Montsant A."/>
            <person name="Oudot-Le Secq M.P."/>
            <person name="Napoli C."/>
            <person name="Obornik M."/>
            <person name="Parker M.S."/>
            <person name="Petit J.L."/>
            <person name="Porcel B.M."/>
            <person name="Poulsen N."/>
            <person name="Robison M."/>
            <person name="Rychlewski L."/>
            <person name="Rynearson T.A."/>
            <person name="Schmutz J."/>
            <person name="Shapiro H."/>
            <person name="Siaut M."/>
            <person name="Stanley M."/>
            <person name="Sussman M.R."/>
            <person name="Taylor A.R."/>
            <person name="Vardi A."/>
            <person name="von Dassow P."/>
            <person name="Vyverman W."/>
            <person name="Willis A."/>
            <person name="Wyrwicz L.S."/>
            <person name="Rokhsar D.S."/>
            <person name="Weissenbach J."/>
            <person name="Armbrust E.V."/>
            <person name="Green B.R."/>
            <person name="Van de Peer Y."/>
            <person name="Grigoriev I.V."/>
        </authorList>
    </citation>
    <scope>NUCLEOTIDE SEQUENCE [LARGE SCALE GENOMIC DNA]</scope>
    <source>
        <strain evidence="2 3">CCMP1335</strain>
    </source>
</reference>
<dbReference type="KEGG" id="tps:THAPSDRAFT_6442"/>
<dbReference type="GeneID" id="7442764"/>
<keyword evidence="1" id="KW-0732">Signal</keyword>
<dbReference type="EMBL" id="CM000643">
    <property type="protein sequence ID" value="EED91300.1"/>
    <property type="molecule type" value="Genomic_DNA"/>
</dbReference>
<evidence type="ECO:0000313" key="2">
    <source>
        <dbReference type="EMBL" id="EED91300.1"/>
    </source>
</evidence>
<dbReference type="PaxDb" id="35128-Thaps6442"/>
<evidence type="ECO:0000313" key="3">
    <source>
        <dbReference type="Proteomes" id="UP000001449"/>
    </source>
</evidence>
<dbReference type="HOGENOM" id="CLU_447266_0_0_1"/>
<reference evidence="2 3" key="1">
    <citation type="journal article" date="2004" name="Science">
        <title>The genome of the diatom Thalassiosira pseudonana: ecology, evolution, and metabolism.</title>
        <authorList>
            <person name="Armbrust E.V."/>
            <person name="Berges J.A."/>
            <person name="Bowler C."/>
            <person name="Green B.R."/>
            <person name="Martinez D."/>
            <person name="Putnam N.H."/>
            <person name="Zhou S."/>
            <person name="Allen A.E."/>
            <person name="Apt K.E."/>
            <person name="Bechner M."/>
            <person name="Brzezinski M.A."/>
            <person name="Chaal B.K."/>
            <person name="Chiovitti A."/>
            <person name="Davis A.K."/>
            <person name="Demarest M.S."/>
            <person name="Detter J.C."/>
            <person name="Glavina T."/>
            <person name="Goodstein D."/>
            <person name="Hadi M.Z."/>
            <person name="Hellsten U."/>
            <person name="Hildebrand M."/>
            <person name="Jenkins B.D."/>
            <person name="Jurka J."/>
            <person name="Kapitonov V.V."/>
            <person name="Kroger N."/>
            <person name="Lau W.W."/>
            <person name="Lane T.W."/>
            <person name="Larimer F.W."/>
            <person name="Lippmeier J.C."/>
            <person name="Lucas S."/>
            <person name="Medina M."/>
            <person name="Montsant A."/>
            <person name="Obornik M."/>
            <person name="Parker M.S."/>
            <person name="Palenik B."/>
            <person name="Pazour G.J."/>
            <person name="Richardson P.M."/>
            <person name="Rynearson T.A."/>
            <person name="Saito M.A."/>
            <person name="Schwartz D.C."/>
            <person name="Thamatrakoln K."/>
            <person name="Valentin K."/>
            <person name="Vardi A."/>
            <person name="Wilkerson F.P."/>
            <person name="Rokhsar D.S."/>
        </authorList>
    </citation>
    <scope>NUCLEOTIDE SEQUENCE [LARGE SCALE GENOMIC DNA]</scope>
    <source>
        <strain evidence="2 3">CCMP1335</strain>
    </source>
</reference>
<gene>
    <name evidence="2" type="ORF">THAPSDRAFT_6442</name>
</gene>
<accession>B8C4B9</accession>
<dbReference type="Proteomes" id="UP000001449">
    <property type="component" value="Chromosome 6"/>
</dbReference>
<proteinExistence type="predicted"/>
<dbReference type="InterPro" id="IPR027589">
    <property type="entry name" value="Choice_anch_B"/>
</dbReference>
<dbReference type="AlphaFoldDB" id="B8C4B9"/>
<feature type="chain" id="PRO_5002869007" evidence="1">
    <location>
        <begin position="28"/>
        <end position="611"/>
    </location>
</feature>
<evidence type="ECO:0000256" key="1">
    <source>
        <dbReference type="SAM" id="SignalP"/>
    </source>
</evidence>
<protein>
    <submittedName>
        <fullName evidence="2">Uncharacterized protein</fullName>
    </submittedName>
</protein>
<dbReference type="RefSeq" id="XP_002291193.1">
    <property type="nucleotide sequence ID" value="XM_002291157.1"/>
</dbReference>
<organism evidence="2 3">
    <name type="scientific">Thalassiosira pseudonana</name>
    <name type="common">Marine diatom</name>
    <name type="synonym">Cyclotella nana</name>
    <dbReference type="NCBI Taxonomy" id="35128"/>
    <lineage>
        <taxon>Eukaryota</taxon>
        <taxon>Sar</taxon>
        <taxon>Stramenopiles</taxon>
        <taxon>Ochrophyta</taxon>
        <taxon>Bacillariophyta</taxon>
        <taxon>Coscinodiscophyceae</taxon>
        <taxon>Thalassiosirophycidae</taxon>
        <taxon>Thalassiosirales</taxon>
        <taxon>Thalassiosiraceae</taxon>
        <taxon>Thalassiosira</taxon>
    </lineage>
</organism>
<sequence length="611" mass="66916">MMLTSRLFAIFIKALWVLQLLFPRVLSLDDTSIVQVIELSSPNIGHGMNNMLMGQSLHSFLTSLVSFGDLSRRQKKVILNMSISTSNMFVSSSEVFATEESKQALRDYLYDEIDAGSMEKETAEIIASTMSLGGLVPSDDKMDIEAGETIASMLSLGGLYPEEESANSASLVEGNLVAGPVGSDYTGNGNVVRLGRSNTFTSTASSGYNGIWGYAVGDREYALQCHGEGLNILDVTDPSNIFRVQFDAMQGGGYWRDAATHYDNASGKTYAYVGAQGTQGGGTSPNLFVFDLSHLSGDSPHSVDSNPIPSGGNGYLNLGQTGYTHTINVARGLLFLNFAGSAQGCRVYDLTANPMSPKYLFRTAGSGRDCHDSYVLEDVNGKDLLITSDGSGRCQRIWDITNVDSSWSSGLPPIIGQTNQISGIYAHSNWVSEDKRYLFSFEENNQIDMSVHDISDPTSPIHITTFQYADNDKNNALPHNGEVRGQYLYVAYYEAGLRVFDISNPYTPYEVGKDETHRDPNGDGSFTQSIRGNMIGAWNTYPFLPSGNILVSDFVNGLFVSKSSEWRRFKCVDYNLVANKETDSYMCSIKTAVPLSRSISLLQQEMQQRKV</sequence>
<dbReference type="InterPro" id="IPR013211">
    <property type="entry name" value="LVIVD"/>
</dbReference>
<dbReference type="InParanoid" id="B8C4B9"/>
<dbReference type="Pfam" id="PF08309">
    <property type="entry name" value="LVIVD"/>
    <property type="match status" value="1"/>
</dbReference>